<comment type="caution">
    <text evidence="2">The sequence shown here is derived from an EMBL/GenBank/DDBJ whole genome shotgun (WGS) entry which is preliminary data.</text>
</comment>
<dbReference type="Proteomes" id="UP001066276">
    <property type="component" value="Chromosome 5"/>
</dbReference>
<reference evidence="2" key="1">
    <citation type="journal article" date="2022" name="bioRxiv">
        <title>Sequencing and chromosome-scale assembly of the giantPleurodeles waltlgenome.</title>
        <authorList>
            <person name="Brown T."/>
            <person name="Elewa A."/>
            <person name="Iarovenko S."/>
            <person name="Subramanian E."/>
            <person name="Araus A.J."/>
            <person name="Petzold A."/>
            <person name="Susuki M."/>
            <person name="Suzuki K.-i.T."/>
            <person name="Hayashi T."/>
            <person name="Toyoda A."/>
            <person name="Oliveira C."/>
            <person name="Osipova E."/>
            <person name="Leigh N.D."/>
            <person name="Simon A."/>
            <person name="Yun M.H."/>
        </authorList>
    </citation>
    <scope>NUCLEOTIDE SEQUENCE</scope>
    <source>
        <strain evidence="2">20211129_DDA</strain>
        <tissue evidence="2">Liver</tissue>
    </source>
</reference>
<dbReference type="AlphaFoldDB" id="A0AAV7RQI4"/>
<evidence type="ECO:0000313" key="3">
    <source>
        <dbReference type="Proteomes" id="UP001066276"/>
    </source>
</evidence>
<keyword evidence="3" id="KW-1185">Reference proteome</keyword>
<sequence>MSDECVRRALPLLEKAGRMDVVQQEALGPLRLARKALASVVAVVLACSPPRAGGKAEQVRRGGRAGGRSQGRGVELPIGSISKYTPRAADAQGKTQRVCQVRMRKDTGGSACRAAPGAACTA</sequence>
<evidence type="ECO:0000313" key="2">
    <source>
        <dbReference type="EMBL" id="KAJ1154290.1"/>
    </source>
</evidence>
<proteinExistence type="predicted"/>
<evidence type="ECO:0000256" key="1">
    <source>
        <dbReference type="SAM" id="MobiDB-lite"/>
    </source>
</evidence>
<gene>
    <name evidence="2" type="ORF">NDU88_007043</name>
</gene>
<accession>A0AAV7RQI4</accession>
<dbReference type="EMBL" id="JANPWB010000009">
    <property type="protein sequence ID" value="KAJ1154290.1"/>
    <property type="molecule type" value="Genomic_DNA"/>
</dbReference>
<protein>
    <submittedName>
        <fullName evidence="2">Uncharacterized protein</fullName>
    </submittedName>
</protein>
<feature type="region of interest" description="Disordered" evidence="1">
    <location>
        <begin position="51"/>
        <end position="79"/>
    </location>
</feature>
<organism evidence="2 3">
    <name type="scientific">Pleurodeles waltl</name>
    <name type="common">Iberian ribbed newt</name>
    <dbReference type="NCBI Taxonomy" id="8319"/>
    <lineage>
        <taxon>Eukaryota</taxon>
        <taxon>Metazoa</taxon>
        <taxon>Chordata</taxon>
        <taxon>Craniata</taxon>
        <taxon>Vertebrata</taxon>
        <taxon>Euteleostomi</taxon>
        <taxon>Amphibia</taxon>
        <taxon>Batrachia</taxon>
        <taxon>Caudata</taxon>
        <taxon>Salamandroidea</taxon>
        <taxon>Salamandridae</taxon>
        <taxon>Pleurodelinae</taxon>
        <taxon>Pleurodeles</taxon>
    </lineage>
</organism>
<name>A0AAV7RQI4_PLEWA</name>